<keyword evidence="7" id="KW-0547">Nucleotide-binding</keyword>
<dbReference type="CDD" id="cd00009">
    <property type="entry name" value="AAA"/>
    <property type="match status" value="1"/>
</dbReference>
<dbReference type="OrthoDB" id="9810148at2"/>
<evidence type="ECO:0000256" key="10">
    <source>
        <dbReference type="ARBA" id="ARBA00022932"/>
    </source>
</evidence>
<dbReference type="SMART" id="SM00382">
    <property type="entry name" value="AAA"/>
    <property type="match status" value="1"/>
</dbReference>
<dbReference type="Gene3D" id="1.10.8.60">
    <property type="match status" value="1"/>
</dbReference>
<keyword evidence="8" id="KW-0862">Zinc</keyword>
<evidence type="ECO:0000256" key="11">
    <source>
        <dbReference type="ARBA" id="ARBA00049244"/>
    </source>
</evidence>
<dbReference type="AlphaFoldDB" id="A0A120I9Y1"/>
<evidence type="ECO:0000256" key="6">
    <source>
        <dbReference type="ARBA" id="ARBA00022723"/>
    </source>
</evidence>
<dbReference type="GO" id="GO:0005524">
    <property type="term" value="F:ATP binding"/>
    <property type="evidence" value="ECO:0007669"/>
    <property type="project" value="UniProtKB-KW"/>
</dbReference>
<dbReference type="SUPFAM" id="SSF52540">
    <property type="entry name" value="P-loop containing nucleoside triphosphate hydrolases"/>
    <property type="match status" value="1"/>
</dbReference>
<evidence type="ECO:0000256" key="3">
    <source>
        <dbReference type="ARBA" id="ARBA00022679"/>
    </source>
</evidence>
<dbReference type="InterPro" id="IPR003593">
    <property type="entry name" value="AAA+_ATPase"/>
</dbReference>
<evidence type="ECO:0000256" key="12">
    <source>
        <dbReference type="SAM" id="MobiDB-lite"/>
    </source>
</evidence>
<evidence type="ECO:0000256" key="7">
    <source>
        <dbReference type="ARBA" id="ARBA00022741"/>
    </source>
</evidence>
<feature type="compositionally biased region" description="Polar residues" evidence="12">
    <location>
        <begin position="608"/>
        <end position="625"/>
    </location>
</feature>
<dbReference type="InterPro" id="IPR012763">
    <property type="entry name" value="DNA_pol_III_sug/sutau_N"/>
</dbReference>
<dbReference type="Gene3D" id="3.40.50.300">
    <property type="entry name" value="P-loop containing nucleotide triphosphate hydrolases"/>
    <property type="match status" value="1"/>
</dbReference>
<feature type="domain" description="AAA+ ATPase" evidence="13">
    <location>
        <begin position="47"/>
        <end position="189"/>
    </location>
</feature>
<dbReference type="CDD" id="cd18137">
    <property type="entry name" value="HLD_clamp_pol_III_gamma_tau"/>
    <property type="match status" value="1"/>
</dbReference>
<dbReference type="InterPro" id="IPR050238">
    <property type="entry name" value="DNA_Rep/Repair_Clamp_Loader"/>
</dbReference>
<keyword evidence="6" id="KW-0479">Metal-binding</keyword>
<reference evidence="14 15" key="1">
    <citation type="submission" date="2020-12" db="EMBL/GenBank/DDBJ databases">
        <title>FDA dAtabase for Regulatory Grade micrObial Sequences (FDA-ARGOS): Supporting development and validation of Infectious Disease Dx tests.</title>
        <authorList>
            <person name="Sproer C."/>
            <person name="Gronow S."/>
            <person name="Severitt S."/>
            <person name="Schroder I."/>
            <person name="Tallon L."/>
            <person name="Sadzewicz L."/>
            <person name="Zhao X."/>
            <person name="Boylan J."/>
            <person name="Ott S."/>
            <person name="Bowen H."/>
            <person name="Vavikolanu K."/>
            <person name="Mehta A."/>
            <person name="Aluvathingal J."/>
            <person name="Nadendla S."/>
            <person name="Lowell S."/>
            <person name="Myers T."/>
            <person name="Yan Y."/>
            <person name="Sichtig H."/>
        </authorList>
    </citation>
    <scope>NUCLEOTIDE SEQUENCE [LARGE SCALE GENOMIC DNA]</scope>
    <source>
        <strain evidence="14 15">FDAARGOS_911</strain>
    </source>
</reference>
<comment type="similarity">
    <text evidence="1">Belongs to the DnaX/STICHEL family.</text>
</comment>
<evidence type="ECO:0000256" key="4">
    <source>
        <dbReference type="ARBA" id="ARBA00022695"/>
    </source>
</evidence>
<keyword evidence="10" id="KW-0239">DNA-directed DNA polymerase</keyword>
<organism evidence="14 15">
    <name type="scientific">Aerococcus urinae</name>
    <dbReference type="NCBI Taxonomy" id="1376"/>
    <lineage>
        <taxon>Bacteria</taxon>
        <taxon>Bacillati</taxon>
        <taxon>Bacillota</taxon>
        <taxon>Bacilli</taxon>
        <taxon>Lactobacillales</taxon>
        <taxon>Aerococcaceae</taxon>
        <taxon>Aerococcus</taxon>
    </lineage>
</organism>
<keyword evidence="4 14" id="KW-0548">Nucleotidyltransferase</keyword>
<comment type="catalytic activity">
    <reaction evidence="11">
        <text>DNA(n) + a 2'-deoxyribonucleoside 5'-triphosphate = DNA(n+1) + diphosphate</text>
        <dbReference type="Rhea" id="RHEA:22508"/>
        <dbReference type="Rhea" id="RHEA-COMP:17339"/>
        <dbReference type="Rhea" id="RHEA-COMP:17340"/>
        <dbReference type="ChEBI" id="CHEBI:33019"/>
        <dbReference type="ChEBI" id="CHEBI:61560"/>
        <dbReference type="ChEBI" id="CHEBI:173112"/>
        <dbReference type="EC" id="2.7.7.7"/>
    </reaction>
</comment>
<evidence type="ECO:0000313" key="14">
    <source>
        <dbReference type="EMBL" id="QPS01992.1"/>
    </source>
</evidence>
<keyword evidence="5" id="KW-0235">DNA replication</keyword>
<dbReference type="InterPro" id="IPR022754">
    <property type="entry name" value="DNA_pol_III_gamma-3"/>
</dbReference>
<keyword evidence="9" id="KW-0067">ATP-binding</keyword>
<dbReference type="Proteomes" id="UP000594771">
    <property type="component" value="Chromosome"/>
</dbReference>
<dbReference type="EC" id="2.7.7.7" evidence="2"/>
<dbReference type="RefSeq" id="WP_060778737.1">
    <property type="nucleotide sequence ID" value="NZ_CAJHLI010000011.1"/>
</dbReference>
<dbReference type="PRINTS" id="PR00300">
    <property type="entry name" value="CLPPROTEASEA"/>
</dbReference>
<dbReference type="NCBIfam" id="NF004046">
    <property type="entry name" value="PRK05563.1"/>
    <property type="match status" value="1"/>
</dbReference>
<name>A0A120I9Y1_9LACT</name>
<sequence>MVENEGREAMMSYQALYRKWRPQTFADIVGQEAVSRTLKNAINQDKTSHAYLFNGPRGTGKTSAAKIFAKAINCPNQSDGEPCNQCHLCQAITEGRLADVIEIDAASNNGVEEIRDIRDKVRYAPTEANYKVYIIDEVHMLSTGAFNALLKTLEEPPSRVIFILATTEAHKIPATVISRTQRFDFKRLSNQAIKDRMAYILGQEGVTYEAEALELIAQDANGGMRDALSLLDQVISFSQGEITTAMTRQVTGILSDEQKIAYVEALGQEDTDQALAVLRQILQAGREASRFVEEMLLFTRDLLLAKQSQGAQDTDLMKNYDQSFYDLAKSLDRELIYQMMKEFRSVQEDIRFAIQGDIYLEVATIKLADLPTGESSSSRAAMQAPSDGGVQQLAQIKQEVQALKQEIAQVKGGQDPSPASPAPAKEEAKPASDKRPKKLQGQFKPAYSAIYKTLSQATKTDLNQVISVWSQVVESLPTVQQALLHQTEPVAASPEAFVLSFDYEIFCQRVFEDKELQETVAKHLQNQINHPGRMLVMTSEQWQEARGRYVKAYHEGRKDELIQSQAEKENSDASQADKPASPAPAQEPDAHENQEVDQTAPLAEPSSAWLSQEDQQSQDPLTQTMADLFGADNDNITLSND</sequence>
<dbReference type="GO" id="GO:0003677">
    <property type="term" value="F:DNA binding"/>
    <property type="evidence" value="ECO:0007669"/>
    <property type="project" value="InterPro"/>
</dbReference>
<dbReference type="InterPro" id="IPR001270">
    <property type="entry name" value="ClpA/B"/>
</dbReference>
<feature type="region of interest" description="Disordered" evidence="12">
    <location>
        <begin position="408"/>
        <end position="440"/>
    </location>
</feature>
<dbReference type="GO" id="GO:0006261">
    <property type="term" value="P:DNA-templated DNA replication"/>
    <property type="evidence" value="ECO:0007669"/>
    <property type="project" value="TreeGrafter"/>
</dbReference>
<evidence type="ECO:0000256" key="5">
    <source>
        <dbReference type="ARBA" id="ARBA00022705"/>
    </source>
</evidence>
<dbReference type="Pfam" id="PF22608">
    <property type="entry name" value="DNAX_ATPase_lid"/>
    <property type="match status" value="1"/>
</dbReference>
<dbReference type="Pfam" id="PF13177">
    <property type="entry name" value="DNA_pol3_delta2"/>
    <property type="match status" value="1"/>
</dbReference>
<dbReference type="SUPFAM" id="SSF48019">
    <property type="entry name" value="post-AAA+ oligomerization domain-like"/>
    <property type="match status" value="1"/>
</dbReference>
<dbReference type="GO" id="GO:0009360">
    <property type="term" value="C:DNA polymerase III complex"/>
    <property type="evidence" value="ECO:0007669"/>
    <property type="project" value="InterPro"/>
</dbReference>
<keyword evidence="3 14" id="KW-0808">Transferase</keyword>
<dbReference type="InterPro" id="IPR027417">
    <property type="entry name" value="P-loop_NTPase"/>
</dbReference>
<dbReference type="PANTHER" id="PTHR11669">
    <property type="entry name" value="REPLICATION FACTOR C / DNA POLYMERASE III GAMMA-TAU SUBUNIT"/>
    <property type="match status" value="1"/>
</dbReference>
<dbReference type="EMBL" id="CP065662">
    <property type="protein sequence ID" value="QPS01992.1"/>
    <property type="molecule type" value="Genomic_DNA"/>
</dbReference>
<feature type="region of interest" description="Disordered" evidence="12">
    <location>
        <begin position="565"/>
        <end position="641"/>
    </location>
</feature>
<dbReference type="NCBIfam" id="TIGR02397">
    <property type="entry name" value="dnaX_nterm"/>
    <property type="match status" value="1"/>
</dbReference>
<evidence type="ECO:0000256" key="9">
    <source>
        <dbReference type="ARBA" id="ARBA00022840"/>
    </source>
</evidence>
<accession>A0A120I9Y1</accession>
<gene>
    <name evidence="14" type="primary">dnaX</name>
    <name evidence="14" type="ORF">I6G68_02680</name>
</gene>
<dbReference type="Gene3D" id="1.20.272.10">
    <property type="match status" value="1"/>
</dbReference>
<dbReference type="GO" id="GO:0003887">
    <property type="term" value="F:DNA-directed DNA polymerase activity"/>
    <property type="evidence" value="ECO:0007669"/>
    <property type="project" value="UniProtKB-KW"/>
</dbReference>
<dbReference type="GO" id="GO:0046872">
    <property type="term" value="F:metal ion binding"/>
    <property type="evidence" value="ECO:0007669"/>
    <property type="project" value="UniProtKB-KW"/>
</dbReference>
<evidence type="ECO:0000259" key="13">
    <source>
        <dbReference type="SMART" id="SM00382"/>
    </source>
</evidence>
<dbReference type="Pfam" id="PF12169">
    <property type="entry name" value="DNA_pol3_gamma3"/>
    <property type="match status" value="1"/>
</dbReference>
<evidence type="ECO:0000313" key="15">
    <source>
        <dbReference type="Proteomes" id="UP000594771"/>
    </source>
</evidence>
<protein>
    <recommendedName>
        <fullName evidence="2">DNA-directed DNA polymerase</fullName>
        <ecNumber evidence="2">2.7.7.7</ecNumber>
    </recommendedName>
</protein>
<dbReference type="InterPro" id="IPR045085">
    <property type="entry name" value="HLD_clamp_pol_III_gamma_tau"/>
</dbReference>
<dbReference type="FunFam" id="1.10.8.60:FF:000013">
    <property type="entry name" value="DNA polymerase III subunit gamma/tau"/>
    <property type="match status" value="1"/>
</dbReference>
<evidence type="ECO:0000256" key="2">
    <source>
        <dbReference type="ARBA" id="ARBA00012417"/>
    </source>
</evidence>
<dbReference type="FunFam" id="3.40.50.300:FF:000014">
    <property type="entry name" value="DNA polymerase III subunit gamma/tau"/>
    <property type="match status" value="1"/>
</dbReference>
<evidence type="ECO:0000256" key="8">
    <source>
        <dbReference type="ARBA" id="ARBA00022833"/>
    </source>
</evidence>
<feature type="compositionally biased region" description="Basic and acidic residues" evidence="12">
    <location>
        <begin position="424"/>
        <end position="434"/>
    </location>
</feature>
<proteinExistence type="inferred from homology"/>
<dbReference type="PANTHER" id="PTHR11669:SF0">
    <property type="entry name" value="PROTEIN STICHEL-LIKE 2"/>
    <property type="match status" value="1"/>
</dbReference>
<evidence type="ECO:0000256" key="1">
    <source>
        <dbReference type="ARBA" id="ARBA00006360"/>
    </source>
</evidence>
<dbReference type="InterPro" id="IPR008921">
    <property type="entry name" value="DNA_pol3_clamp-load_cplx_C"/>
</dbReference>
<dbReference type="KEGG" id="aun:AWM73_07340"/>